<keyword evidence="2" id="KW-1185">Reference proteome</keyword>
<gene>
    <name evidence="1" type="ORF">N3K66_005233</name>
</gene>
<evidence type="ECO:0000313" key="1">
    <source>
        <dbReference type="EMBL" id="KAI9900971.1"/>
    </source>
</evidence>
<comment type="caution">
    <text evidence="1">The sequence shown here is derived from an EMBL/GenBank/DDBJ whole genome shotgun (WGS) entry which is preliminary data.</text>
</comment>
<dbReference type="Proteomes" id="UP001163324">
    <property type="component" value="Chromosome 4"/>
</dbReference>
<organism evidence="1 2">
    <name type="scientific">Trichothecium roseum</name>
    <dbReference type="NCBI Taxonomy" id="47278"/>
    <lineage>
        <taxon>Eukaryota</taxon>
        <taxon>Fungi</taxon>
        <taxon>Dikarya</taxon>
        <taxon>Ascomycota</taxon>
        <taxon>Pezizomycotina</taxon>
        <taxon>Sordariomycetes</taxon>
        <taxon>Hypocreomycetidae</taxon>
        <taxon>Hypocreales</taxon>
        <taxon>Hypocreales incertae sedis</taxon>
        <taxon>Trichothecium</taxon>
    </lineage>
</organism>
<protein>
    <submittedName>
        <fullName evidence="1">Uncharacterized protein</fullName>
    </submittedName>
</protein>
<dbReference type="EMBL" id="CM047943">
    <property type="protein sequence ID" value="KAI9900971.1"/>
    <property type="molecule type" value="Genomic_DNA"/>
</dbReference>
<accession>A0ACC0V489</accession>
<sequence length="523" mass="57033">MLHVIIVGGGVAGLAAAISCRRAGHLCDVYEKSTMNNEVGAAINVPPNATRFLTAWGLDPALWCFVRSRRATYQNPFSLDTTVATLFTDGAASGIGGAELYYAHRVDLHNALKAMATSPGGVGVPVNIHLGAMVRAYDPEAPSVTLASGETVTGDVVIGADGVHSVASETVTGSKNVPVPPEHSNFAFRFLVPAHVLEADPETRFWNKDASGWTRLFPHNETKRRVVAYTCRDDRMHNFVGLFFEEENKGQNDEDWQAGVGVDQVLAKYADFDPRLLKVMSKATEVKRWPLLYRHPLSTYRRGKMALAGDAAHPMLPHQGQGGAQGLEDGLVLGMVLHGASMATAGDIEERLAVYDAIRRNRASVVQILSNVGQDQCHLVREELSKYLPEDKIPNNPAEVLKHNFGYDVVRHTLRVMREHDPVFALPDDFFEGPVVGVPGDEPLEVNYATALSPVPIFDPVSASGPGAPPRDSVLRRLLRRILAAVGRVREKMRRGKPGLGRRSREKGPGFCSSDKEPAYCRV</sequence>
<reference evidence="1" key="1">
    <citation type="submission" date="2022-10" db="EMBL/GenBank/DDBJ databases">
        <title>Complete Genome of Trichothecium roseum strain YXFP-22015, a Plant Pathogen Isolated from Citrus.</title>
        <authorList>
            <person name="Wang Y."/>
            <person name="Zhu L."/>
        </authorList>
    </citation>
    <scope>NUCLEOTIDE SEQUENCE</scope>
    <source>
        <strain evidence="1">YXFP-22015</strain>
    </source>
</reference>
<name>A0ACC0V489_9HYPO</name>
<proteinExistence type="predicted"/>
<evidence type="ECO:0000313" key="2">
    <source>
        <dbReference type="Proteomes" id="UP001163324"/>
    </source>
</evidence>